<reference evidence="3 4" key="1">
    <citation type="submission" date="2018-05" db="EMBL/GenBank/DDBJ databases">
        <title>Genomic Encyclopedia of Type Strains, Phase IV (KMG-IV): sequencing the most valuable type-strain genomes for metagenomic binning, comparative biology and taxonomic classification.</title>
        <authorList>
            <person name="Goeker M."/>
        </authorList>
    </citation>
    <scope>NUCLEOTIDE SEQUENCE [LARGE SCALE GENOMIC DNA]</scope>
    <source>
        <strain evidence="3 4">DSM 29661</strain>
    </source>
</reference>
<dbReference type="RefSeq" id="WP_110389794.1">
    <property type="nucleotide sequence ID" value="NZ_QJKI01000003.1"/>
</dbReference>
<dbReference type="Proteomes" id="UP000247555">
    <property type="component" value="Unassembled WGS sequence"/>
</dbReference>
<dbReference type="EMBL" id="QJKI01000003">
    <property type="protein sequence ID" value="PXX80756.1"/>
    <property type="molecule type" value="Genomic_DNA"/>
</dbReference>
<gene>
    <name evidence="3" type="ORF">DFR34_10397</name>
</gene>
<name>A0A318KYN2_9NEIS</name>
<comment type="caution">
    <text evidence="3">The sequence shown here is derived from an EMBL/GenBank/DDBJ whole genome shotgun (WGS) entry which is preliminary data.</text>
</comment>
<dbReference type="AlphaFoldDB" id="A0A318KYN2"/>
<protein>
    <submittedName>
        <fullName evidence="3">ADP-heptose:LPS heptosyltransferase</fullName>
    </submittedName>
</protein>
<dbReference type="GO" id="GO:0005829">
    <property type="term" value="C:cytosol"/>
    <property type="evidence" value="ECO:0007669"/>
    <property type="project" value="TreeGrafter"/>
</dbReference>
<evidence type="ECO:0000256" key="1">
    <source>
        <dbReference type="ARBA" id="ARBA00022676"/>
    </source>
</evidence>
<dbReference type="PANTHER" id="PTHR30160:SF7">
    <property type="entry name" value="ADP-HEPTOSE--LPS HEPTOSYLTRANSFERASE 2"/>
    <property type="match status" value="1"/>
</dbReference>
<keyword evidence="4" id="KW-1185">Reference proteome</keyword>
<evidence type="ECO:0000313" key="3">
    <source>
        <dbReference type="EMBL" id="PXX80756.1"/>
    </source>
</evidence>
<proteinExistence type="predicted"/>
<dbReference type="Pfam" id="PF01075">
    <property type="entry name" value="Glyco_transf_9"/>
    <property type="match status" value="1"/>
</dbReference>
<keyword evidence="2 3" id="KW-0808">Transferase</keyword>
<organism evidence="3 4">
    <name type="scientific">Rivihabitans pingtungensis</name>
    <dbReference type="NCBI Taxonomy" id="1054498"/>
    <lineage>
        <taxon>Bacteria</taxon>
        <taxon>Pseudomonadati</taxon>
        <taxon>Pseudomonadota</taxon>
        <taxon>Betaproteobacteria</taxon>
        <taxon>Neisseriales</taxon>
        <taxon>Aquaspirillaceae</taxon>
        <taxon>Rivihabitans</taxon>
    </lineage>
</organism>
<keyword evidence="1" id="KW-0328">Glycosyltransferase</keyword>
<accession>A0A318KYN2</accession>
<dbReference type="InterPro" id="IPR002201">
    <property type="entry name" value="Glyco_trans_9"/>
</dbReference>
<dbReference type="InterPro" id="IPR051199">
    <property type="entry name" value="LPS_LOS_Heptosyltrfase"/>
</dbReference>
<evidence type="ECO:0000256" key="2">
    <source>
        <dbReference type="ARBA" id="ARBA00022679"/>
    </source>
</evidence>
<dbReference type="Gene3D" id="3.40.50.2000">
    <property type="entry name" value="Glycogen Phosphorylase B"/>
    <property type="match status" value="2"/>
</dbReference>
<dbReference type="PANTHER" id="PTHR30160">
    <property type="entry name" value="TETRAACYLDISACCHARIDE 4'-KINASE-RELATED"/>
    <property type="match status" value="1"/>
</dbReference>
<sequence>MMALLLTWLCWPWLAWRARAARATPVRRILLIQTAKIGDMLCATPVIAALRAAYPHAELTVLHDPITSRIIAHQPGLRRLAQPARAFRGLAGRRALLRLLRDGQYDTVLTLSPNLSFWLAPFWAGAARRWSIVPTWPGRTLAAARACLSDGEAHQPGELVLDTLARLLSRHGVTLGRDKQIHLADSAAAALAALHLPAGRAIGLGVSAANKLKELGVPKLVEVCQRLLAASDAHLVLIGSGGDSPLAQAIASQVNSPRLIDATGRFQLDELPALLQRLDGYVGVDSGITYLADTVHTPIVTVVGPTDPREQRALGQRVIRIAPVDLPCYPCAFVFATPSRCHTGTRACIESISAQQIADAALSLLDADADRKAPV</sequence>
<dbReference type="SUPFAM" id="SSF53756">
    <property type="entry name" value="UDP-Glycosyltransferase/glycogen phosphorylase"/>
    <property type="match status" value="1"/>
</dbReference>
<dbReference type="GO" id="GO:0009244">
    <property type="term" value="P:lipopolysaccharide core region biosynthetic process"/>
    <property type="evidence" value="ECO:0007669"/>
    <property type="project" value="TreeGrafter"/>
</dbReference>
<dbReference type="GO" id="GO:0008713">
    <property type="term" value="F:ADP-heptose-lipopolysaccharide heptosyltransferase activity"/>
    <property type="evidence" value="ECO:0007669"/>
    <property type="project" value="TreeGrafter"/>
</dbReference>
<dbReference type="OrthoDB" id="9811138at2"/>
<dbReference type="CDD" id="cd03789">
    <property type="entry name" value="GT9_LPS_heptosyltransferase"/>
    <property type="match status" value="1"/>
</dbReference>
<evidence type="ECO:0000313" key="4">
    <source>
        <dbReference type="Proteomes" id="UP000247555"/>
    </source>
</evidence>